<evidence type="ECO:0000313" key="1">
    <source>
        <dbReference type="EMBL" id="KAK9319458.1"/>
    </source>
</evidence>
<dbReference type="Proteomes" id="UP001489719">
    <property type="component" value="Unassembled WGS sequence"/>
</dbReference>
<evidence type="ECO:0000313" key="2">
    <source>
        <dbReference type="Proteomes" id="UP001489719"/>
    </source>
</evidence>
<sequence>MVSFYRNSLLLLSALVSNALLPAVADANQDVFIMQQPSGAPPPKTLPLRRIEWGQLNFISTTDTHGWLAGHLLQPSYAADWGDYASFIEHIKETADEKGVDVIVVDDGDQHDGNGLSDATFPTGEVSQEILMMAPIDLMSIGNHELYQCEVTQQTYDKVAPHFDGRYLTSNVEIMLSNGSWVHIGQRSYRFTTKNQGINIMAFGFLFDFKLNCNNSRVSEVEQVVQQAWFQSAIREPGIDMFLVFGHYPIRFWPEMWAIHRAIRAVHKSIPIQYFGGHSHVRDFTVLDSRASALQAGRFLETVGWLSIEGIEPGKSEDSPDYAKPLKYSRRYLDFNPYSLSFHSNKTLGPDGTFGTENGKAISKIIDDYRQELNLTYPFGCVPTDYLLEKAKYPGPNSLLSLLEDHVLQNLVSDDKTLHGNSRLIFINSGSLRYDMYGGIFTVDSGYIVSPFDNAWVYIPSIPYSIAKKILAKLNALDHIFMELTTPISRTMTVRQQNLGETFDINVMNSLISAMSGPEDQEDLKTTGYVTIDDYGMDGDDTPHKPYPLYYLPNAIATEDAFPSDRSEPDSVDVVFLDFMKPFLLDALTRIDSSTPMEEWKILEYGGKPVKELIKDYVRGWGTECLTDKK</sequence>
<reference evidence="2" key="1">
    <citation type="journal article" date="2024" name="Front. Bioeng. Biotechnol.">
        <title>Genome-scale model development and genomic sequencing of the oleaginous clade Lipomyces.</title>
        <authorList>
            <person name="Czajka J.J."/>
            <person name="Han Y."/>
            <person name="Kim J."/>
            <person name="Mondo S.J."/>
            <person name="Hofstad B.A."/>
            <person name="Robles A."/>
            <person name="Haridas S."/>
            <person name="Riley R."/>
            <person name="LaButti K."/>
            <person name="Pangilinan J."/>
            <person name="Andreopoulos W."/>
            <person name="Lipzen A."/>
            <person name="Yan J."/>
            <person name="Wang M."/>
            <person name="Ng V."/>
            <person name="Grigoriev I.V."/>
            <person name="Spatafora J.W."/>
            <person name="Magnuson J.K."/>
            <person name="Baker S.E."/>
            <person name="Pomraning K.R."/>
        </authorList>
    </citation>
    <scope>NUCLEOTIDE SEQUENCE [LARGE SCALE GENOMIC DNA]</scope>
    <source>
        <strain evidence="2">CBS 10300</strain>
    </source>
</reference>
<proteinExistence type="predicted"/>
<organism evidence="1 2">
    <name type="scientific">Lipomyces orientalis</name>
    <dbReference type="NCBI Taxonomy" id="1233043"/>
    <lineage>
        <taxon>Eukaryota</taxon>
        <taxon>Fungi</taxon>
        <taxon>Dikarya</taxon>
        <taxon>Ascomycota</taxon>
        <taxon>Saccharomycotina</taxon>
        <taxon>Lipomycetes</taxon>
        <taxon>Lipomycetales</taxon>
        <taxon>Lipomycetaceae</taxon>
        <taxon>Lipomyces</taxon>
    </lineage>
</organism>
<accession>A0ACC3TEB1</accession>
<keyword evidence="2" id="KW-1185">Reference proteome</keyword>
<dbReference type="EMBL" id="MU970186">
    <property type="protein sequence ID" value="KAK9319458.1"/>
    <property type="molecule type" value="Genomic_DNA"/>
</dbReference>
<protein>
    <submittedName>
        <fullName evidence="1">Metallo-dependent phosphatase-like protein</fullName>
    </submittedName>
</protein>
<gene>
    <name evidence="1" type="ORF">V1517DRAFT_332559</name>
</gene>
<name>A0ACC3TEB1_9ASCO</name>
<comment type="caution">
    <text evidence="1">The sequence shown here is derived from an EMBL/GenBank/DDBJ whole genome shotgun (WGS) entry which is preliminary data.</text>
</comment>